<dbReference type="SUPFAM" id="SSF53335">
    <property type="entry name" value="S-adenosyl-L-methionine-dependent methyltransferases"/>
    <property type="match status" value="1"/>
</dbReference>
<dbReference type="PANTHER" id="PTHR40036">
    <property type="entry name" value="MACROCIN O-METHYLTRANSFERASE"/>
    <property type="match status" value="1"/>
</dbReference>
<protein>
    <recommendedName>
        <fullName evidence="4">Macrocin O-methyltransferase</fullName>
    </recommendedName>
</protein>
<dbReference type="STRING" id="1514971.AUR64_00300"/>
<name>A0A0W1REZ6_9EURY</name>
<reference evidence="2 3" key="1">
    <citation type="submission" date="2015-12" db="EMBL/GenBank/DDBJ databases">
        <title>Haloprofundus marisrubri gen. nov., sp. nov., an extremely halophilic archaeon isolated from the Discovery deep brine-seawater interface in the Red Sea.</title>
        <authorList>
            <person name="Zhang G."/>
            <person name="Stingl U."/>
            <person name="Rashid M."/>
        </authorList>
    </citation>
    <scope>NUCLEOTIDE SEQUENCE [LARGE SCALE GENOMIC DNA]</scope>
    <source>
        <strain evidence="2 3">SB9</strain>
    </source>
</reference>
<proteinExistence type="predicted"/>
<keyword evidence="3" id="KW-1185">Reference proteome</keyword>
<dbReference type="AlphaFoldDB" id="A0A0W1REZ6"/>
<dbReference type="OrthoDB" id="263004at2157"/>
<dbReference type="EMBL" id="LOPU01000001">
    <property type="protein sequence ID" value="KTG11667.1"/>
    <property type="molecule type" value="Genomic_DNA"/>
</dbReference>
<feature type="region of interest" description="Disordered" evidence="1">
    <location>
        <begin position="290"/>
        <end position="324"/>
    </location>
</feature>
<gene>
    <name evidence="2" type="ORF">AUR64_00300</name>
</gene>
<organism evidence="2 3">
    <name type="scientific">Haloprofundus marisrubri</name>
    <dbReference type="NCBI Taxonomy" id="1514971"/>
    <lineage>
        <taxon>Archaea</taxon>
        <taxon>Methanobacteriati</taxon>
        <taxon>Methanobacteriota</taxon>
        <taxon>Stenosarchaea group</taxon>
        <taxon>Halobacteria</taxon>
        <taxon>Halobacteriales</taxon>
        <taxon>Haloferacaceae</taxon>
        <taxon>Haloprofundus</taxon>
    </lineage>
</organism>
<dbReference type="InterPro" id="IPR029063">
    <property type="entry name" value="SAM-dependent_MTases_sf"/>
</dbReference>
<evidence type="ECO:0000313" key="3">
    <source>
        <dbReference type="Proteomes" id="UP000054387"/>
    </source>
</evidence>
<sequence length="324" mass="35193">MTETRTRVVSTLTRAYRLGLLVLSAPIVLGEFFDADTGADYGVAFTTKCRLVARMFWNNLRLPTGSSFVEHLVVATKILQIPPDEEGVVVECGCYLGGSTANLSLAAGLCDRPLVVFDSFEGMPEPDEADEAHVLLQSEQVHTYEAGSWHGSLSDVRRNVARYGDLDACEFEKGYFEETLPAFDRPVALAFLDVGLRGSAETCLEELWPRLRPEGYLFTHDVKHMEISSLFFDQQWWRDHLGRDAPGLVGAGSGVGLHPQRNGFGSLLGYVVKDPPLDSFETVEERGAGAYGDEMLGGNGDEMLSGNGDEMLGAADGSDASAGE</sequence>
<evidence type="ECO:0000256" key="1">
    <source>
        <dbReference type="SAM" id="MobiDB-lite"/>
    </source>
</evidence>
<dbReference type="Pfam" id="PF05711">
    <property type="entry name" value="TylF"/>
    <property type="match status" value="1"/>
</dbReference>
<dbReference type="Proteomes" id="UP000054387">
    <property type="component" value="Unassembled WGS sequence"/>
</dbReference>
<dbReference type="RefSeq" id="WP_058579952.1">
    <property type="nucleotide sequence ID" value="NZ_LOPU01000001.1"/>
</dbReference>
<feature type="compositionally biased region" description="Low complexity" evidence="1">
    <location>
        <begin position="313"/>
        <end position="324"/>
    </location>
</feature>
<dbReference type="InterPro" id="IPR008884">
    <property type="entry name" value="TylF_MeTrfase"/>
</dbReference>
<evidence type="ECO:0008006" key="4">
    <source>
        <dbReference type="Google" id="ProtNLM"/>
    </source>
</evidence>
<evidence type="ECO:0000313" key="2">
    <source>
        <dbReference type="EMBL" id="KTG11667.1"/>
    </source>
</evidence>
<dbReference type="Gene3D" id="3.40.50.150">
    <property type="entry name" value="Vaccinia Virus protein VP39"/>
    <property type="match status" value="1"/>
</dbReference>
<comment type="caution">
    <text evidence="2">The sequence shown here is derived from an EMBL/GenBank/DDBJ whole genome shotgun (WGS) entry which is preliminary data.</text>
</comment>
<dbReference type="PANTHER" id="PTHR40036:SF1">
    <property type="entry name" value="MACROCIN O-METHYLTRANSFERASE"/>
    <property type="match status" value="1"/>
</dbReference>
<accession>A0A0W1REZ6</accession>